<keyword evidence="3" id="KW-0333">Golgi apparatus</keyword>
<reference evidence="7 8" key="1">
    <citation type="journal article" date="2021" name="Comput. Struct. Biotechnol. J.">
        <title>De novo genome assembly of the potent medicinal plant Rehmannia glutinosa using nanopore technology.</title>
        <authorList>
            <person name="Ma L."/>
            <person name="Dong C."/>
            <person name="Song C."/>
            <person name="Wang X."/>
            <person name="Zheng X."/>
            <person name="Niu Y."/>
            <person name="Chen S."/>
            <person name="Feng W."/>
        </authorList>
    </citation>
    <scope>NUCLEOTIDE SEQUENCE [LARGE SCALE GENOMIC DNA]</scope>
    <source>
        <strain evidence="7">DH-2019</strain>
    </source>
</reference>
<dbReference type="EMBL" id="JABTTQ020001240">
    <property type="protein sequence ID" value="KAK6132827.1"/>
    <property type="molecule type" value="Genomic_DNA"/>
</dbReference>
<evidence type="ECO:0000259" key="6">
    <source>
        <dbReference type="Pfam" id="PF23036"/>
    </source>
</evidence>
<dbReference type="PANTHER" id="PTHR13251:SF3">
    <property type="entry name" value="TRAFFICKING PROTEIN PARTICLE COMPLEX SUBUNIT 10"/>
    <property type="match status" value="1"/>
</dbReference>
<evidence type="ECO:0008006" key="9">
    <source>
        <dbReference type="Google" id="ProtNLM"/>
    </source>
</evidence>
<keyword evidence="2" id="KW-0813">Transport</keyword>
<protein>
    <recommendedName>
        <fullName evidence="9">Trafficking protein particle complex II-specific subunit 130 homolog</fullName>
    </recommendedName>
</protein>
<dbReference type="PANTHER" id="PTHR13251">
    <property type="entry name" value="EPILEPSY HOLOPROSENCEPHALY CANDIDATE 1/TMEM1"/>
    <property type="match status" value="1"/>
</dbReference>
<evidence type="ECO:0000256" key="2">
    <source>
        <dbReference type="ARBA" id="ARBA00022448"/>
    </source>
</evidence>
<dbReference type="Pfam" id="PF12584">
    <property type="entry name" value="TRAPPC10"/>
    <property type="match status" value="1"/>
</dbReference>
<sequence length="1239" mass="138525">MASFLPQFQSIKTTFDHVVLAVEDVSDLWPMVKKGFEERLPFKRAFLNNKTRNPVLVDELPAEFILTTDARLRSRFPQEQSLFWFREPYATIVLVTCEDLDEFKNILKPRLKLIVQNDEREWFIVFVSKAPAHNDQATKMAKKVYAKLEVDFSSKKRERCCKLDINAPDANFWDDLETKIMECIRNTLDRRIQFYEEEIRKLSEQRFMPVWNFCNFFILKESLAFMFEIAHLHEDALREYDELELCYLETVNMVGKQREFGGVEQGDDQATLLGPARKPLTQIVHDDSFREFEFGSIYLPVKQRGYSFIISFSKALTLHESMLPFCMREVWVITACLALIDATASHYKDGLAAPDVEKEFYRVQGEIYTLCRTKFMRLGYLIGYGSDIERSPVNSASLSMLPWPKPAVWPSLPSNASSEVLAKEKMILQDSPRPKHFGIQRKPLPLEPSVLLREANRRRASLSAGNMSELFDGRPNANDSSGPLSPLPKVNSVSMSRTFSSPGNFEGSIDRPMRLAEIYVAAEHALRNTISDVKLWESLSSIEEFEQKYLDLSKGAANNYHRSWWKRHGVVLDGEIAAVYHKHENYDFAANLYEKVCALYAGEGWENLLAEVLPNLAECQKIQNDQAGYLSSCVRLLSLDKGLFLTKERQAFQSEVVRLAHSEMEHPVPLDVSSLITFSGNQGPLLELCDGDPGTLSVTLWSEFPDDITLESLSLTLTATNNTDEGAKAIKSTEAIVLRPGRNIITLPLPPQKPGSYVLGVLTGQIGQLRFRSHSFSKGGPADSDDFLSYEKPTRPILKVANPRSLVDLAAAVSSALLMNESQWVGIIVRPLNYSLKGAVLHIDAGPGLRIEERHHFEIEKHEVGTQNMTNLDNPPENLSPVSTGVKQLTLEDGKIKLPDWTSNITSVLWIPLRAVSDGLAKGTPAGTVVPQRQSVVDGLRTIALKLDFGVSHNQTFEKTIAVHFTDPFHVSIRVADKCNDGTLLLQVILQSQVKASLAISDAWLDLQDGFAHAGKGDGRPASSFFPLIVSPKSKAGILFSIYLAEAPAKDEAKELQPVSILNIKYTISGSRNLGAHTPVAEELTGPDNDKAEYLTFRSELVLQRPVLDPCLAVGFLSLPSSGLRVGQLVTMKWRVERLKALEEKVASDNLDEVLYEVNINPENWMIAGRKRGYVSLSTKQGSRIEISILCLPLVAGYVRPPQLGLPNVDEANISCNPPGPHLVCVLPPPLSSSYCVPA</sequence>
<evidence type="ECO:0000259" key="5">
    <source>
        <dbReference type="Pfam" id="PF12584"/>
    </source>
</evidence>
<comment type="caution">
    <text evidence="7">The sequence shown here is derived from an EMBL/GenBank/DDBJ whole genome shotgun (WGS) entry which is preliminary data.</text>
</comment>
<feature type="domain" description="TRAPPC10/Trs130 N-terminal" evidence="6">
    <location>
        <begin position="18"/>
        <end position="294"/>
    </location>
</feature>
<dbReference type="InterPro" id="IPR022233">
    <property type="entry name" value="TRAPPC10/Trs130_C"/>
</dbReference>
<accession>A0ABR0VCC2</accession>
<organism evidence="7 8">
    <name type="scientific">Rehmannia glutinosa</name>
    <name type="common">Chinese foxglove</name>
    <dbReference type="NCBI Taxonomy" id="99300"/>
    <lineage>
        <taxon>Eukaryota</taxon>
        <taxon>Viridiplantae</taxon>
        <taxon>Streptophyta</taxon>
        <taxon>Embryophyta</taxon>
        <taxon>Tracheophyta</taxon>
        <taxon>Spermatophyta</taxon>
        <taxon>Magnoliopsida</taxon>
        <taxon>eudicotyledons</taxon>
        <taxon>Gunneridae</taxon>
        <taxon>Pentapetalae</taxon>
        <taxon>asterids</taxon>
        <taxon>lamiids</taxon>
        <taxon>Lamiales</taxon>
        <taxon>Orobanchaceae</taxon>
        <taxon>Rehmannieae</taxon>
        <taxon>Rehmannia</taxon>
    </lineage>
</organism>
<evidence type="ECO:0000256" key="1">
    <source>
        <dbReference type="ARBA" id="ARBA00004555"/>
    </source>
</evidence>
<dbReference type="InterPro" id="IPR045126">
    <property type="entry name" value="TRAPPC10/Trs130"/>
</dbReference>
<dbReference type="Proteomes" id="UP001318860">
    <property type="component" value="Unassembled WGS sequence"/>
</dbReference>
<evidence type="ECO:0000313" key="8">
    <source>
        <dbReference type="Proteomes" id="UP001318860"/>
    </source>
</evidence>
<evidence type="ECO:0000313" key="7">
    <source>
        <dbReference type="EMBL" id="KAK6132827.1"/>
    </source>
</evidence>
<gene>
    <name evidence="7" type="ORF">DH2020_033426</name>
</gene>
<name>A0ABR0VCC2_REHGL</name>
<evidence type="ECO:0000256" key="3">
    <source>
        <dbReference type="ARBA" id="ARBA00023034"/>
    </source>
</evidence>
<keyword evidence="8" id="KW-1185">Reference proteome</keyword>
<feature type="domain" description="TRAPPC10/Trs130 C-terminal" evidence="5">
    <location>
        <begin position="1123"/>
        <end position="1204"/>
    </location>
</feature>
<comment type="subcellular location">
    <subcellularLocation>
        <location evidence="1">Golgi apparatus</location>
    </subcellularLocation>
</comment>
<dbReference type="Pfam" id="PF23036">
    <property type="entry name" value="TRAPPC10_1st"/>
    <property type="match status" value="1"/>
</dbReference>
<evidence type="ECO:0000256" key="4">
    <source>
        <dbReference type="SAM" id="MobiDB-lite"/>
    </source>
</evidence>
<proteinExistence type="predicted"/>
<feature type="region of interest" description="Disordered" evidence="4">
    <location>
        <begin position="464"/>
        <end position="488"/>
    </location>
</feature>
<dbReference type="InterPro" id="IPR056913">
    <property type="entry name" value="TRAPPC10/Trs130_N"/>
</dbReference>